<comment type="caution">
    <text evidence="1">The sequence shown here is derived from an EMBL/GenBank/DDBJ whole genome shotgun (WGS) entry which is preliminary data.</text>
</comment>
<organism evidence="1 2">
    <name type="scientific">Puccinia striiformis f. sp. tritici</name>
    <dbReference type="NCBI Taxonomy" id="168172"/>
    <lineage>
        <taxon>Eukaryota</taxon>
        <taxon>Fungi</taxon>
        <taxon>Dikarya</taxon>
        <taxon>Basidiomycota</taxon>
        <taxon>Pucciniomycotina</taxon>
        <taxon>Pucciniomycetes</taxon>
        <taxon>Pucciniales</taxon>
        <taxon>Pucciniaceae</taxon>
        <taxon>Puccinia</taxon>
    </lineage>
</organism>
<reference evidence="2" key="1">
    <citation type="journal article" date="2018" name="BMC Genomics">
        <title>Genomic insights into host adaptation between the wheat stripe rust pathogen (Puccinia striiformis f. sp. tritici) and the barley stripe rust pathogen (Puccinia striiformis f. sp. hordei).</title>
        <authorList>
            <person name="Xia C."/>
            <person name="Wang M."/>
            <person name="Yin C."/>
            <person name="Cornejo O.E."/>
            <person name="Hulbert S.H."/>
            <person name="Chen X."/>
        </authorList>
    </citation>
    <scope>NUCLEOTIDE SEQUENCE [LARGE SCALE GENOMIC DNA]</scope>
    <source>
        <strain evidence="2">93-210</strain>
    </source>
</reference>
<gene>
    <name evidence="1" type="ORF">MJO28_012457</name>
</gene>
<proteinExistence type="predicted"/>
<dbReference type="EMBL" id="CM045876">
    <property type="protein sequence ID" value="KAI7942430.1"/>
    <property type="molecule type" value="Genomic_DNA"/>
</dbReference>
<reference evidence="2" key="2">
    <citation type="journal article" date="2018" name="Mol. Plant Microbe Interact.">
        <title>Genome sequence resources for the wheat stripe rust pathogen (Puccinia striiformis f. sp. tritici) and the barley stripe rust pathogen (Puccinia striiformis f. sp. hordei).</title>
        <authorList>
            <person name="Xia C."/>
            <person name="Wang M."/>
            <person name="Yin C."/>
            <person name="Cornejo O.E."/>
            <person name="Hulbert S.H."/>
            <person name="Chen X."/>
        </authorList>
    </citation>
    <scope>NUCLEOTIDE SEQUENCE [LARGE SCALE GENOMIC DNA]</scope>
    <source>
        <strain evidence="2">93-210</strain>
    </source>
</reference>
<accession>A0ACC0E000</accession>
<name>A0ACC0E000_9BASI</name>
<dbReference type="Proteomes" id="UP001060170">
    <property type="component" value="Chromosome 12"/>
</dbReference>
<evidence type="ECO:0000313" key="1">
    <source>
        <dbReference type="EMBL" id="KAI7942430.1"/>
    </source>
</evidence>
<evidence type="ECO:0000313" key="2">
    <source>
        <dbReference type="Proteomes" id="UP001060170"/>
    </source>
</evidence>
<keyword evidence="2" id="KW-1185">Reference proteome</keyword>
<reference evidence="1 2" key="3">
    <citation type="journal article" date="2022" name="Microbiol. Spectr.">
        <title>Folding features and dynamics of 3D genome architecture in plant fungal pathogens.</title>
        <authorList>
            <person name="Xia C."/>
        </authorList>
    </citation>
    <scope>NUCLEOTIDE SEQUENCE [LARGE SCALE GENOMIC DNA]</scope>
    <source>
        <strain evidence="1 2">93-210</strain>
    </source>
</reference>
<protein>
    <submittedName>
        <fullName evidence="1">Uncharacterized protein</fullName>
    </submittedName>
</protein>
<sequence>MLMVLDTAHLPSNVIIPSSNTKEPSSKPTGPPSVPEPPLAPYLVKLTNQINEKKVTNQENEEEQEEIEKNGKNEEQQEKENLDLDEALVVNEDVVTVVNKVVDEDQDKEALDLGIEDKKMIEALDLGNEDNKMIDKCLDLIQSQFGEEDEGDKESEERVLA</sequence>